<dbReference type="SUPFAM" id="SSF53335">
    <property type="entry name" value="S-adenosyl-L-methionine-dependent methyltransferases"/>
    <property type="match status" value="1"/>
</dbReference>
<dbReference type="EC" id="2.1.1.137" evidence="4"/>
<sequence>MSVEKSVRERYSEGAREKQEALCCPVDYDRELLKLLPREIIDKDYGCGDPSRYVRKGDTVLDLGSGGGKICYMAAQLVGPRGLVIGVDMNDDMLAMARKYQSEMAEKLGGDRVRFHKGYIQDLALDVAAMERYLAERPVTDAASLAALKSWQAEQRKTRPLIADASVDLVISNCVLNLVADDEKSQLVREIFRVLKPGGRVAISDIVADEPVSRHLKDDPTLWSGCISGAFEEREFVRAFEQAGFSAVCLDKWEVEPWQVIENIEFRAVTLVAFKGYGRECLDRGHAVIYRGPYAEVRDEEGHIFPRGERIAVCERTFRTLTEGPYQKHFIGIEPKIPAEPVAWCAPPGTRRPAAETKGGRQIAECGGEKCC</sequence>
<dbReference type="Pfam" id="PF13847">
    <property type="entry name" value="Methyltransf_31"/>
    <property type="match status" value="2"/>
</dbReference>
<dbReference type="InterPro" id="IPR029063">
    <property type="entry name" value="SAM-dependent_MTases_sf"/>
</dbReference>
<name>A0A250KMW6_9GAMM</name>
<evidence type="ECO:0000256" key="7">
    <source>
        <dbReference type="ARBA" id="ARBA00047943"/>
    </source>
</evidence>
<dbReference type="GO" id="GO:0032259">
    <property type="term" value="P:methylation"/>
    <property type="evidence" value="ECO:0007669"/>
    <property type="project" value="UniProtKB-KW"/>
</dbReference>
<accession>A0A250KMW6</accession>
<evidence type="ECO:0000259" key="9">
    <source>
        <dbReference type="Pfam" id="PF13847"/>
    </source>
</evidence>
<keyword evidence="11" id="KW-1185">Reference proteome</keyword>
<reference evidence="10 11" key="1">
    <citation type="submission" date="2016-12" db="EMBL/GenBank/DDBJ databases">
        <title>Genome sequencing of Methylocaldum marinum.</title>
        <authorList>
            <person name="Takeuchi M."/>
            <person name="Kamagata Y."/>
            <person name="Hiraoka S."/>
            <person name="Oshima K."/>
            <person name="Hattori M."/>
            <person name="Iwasaki W."/>
        </authorList>
    </citation>
    <scope>NUCLEOTIDE SEQUENCE [LARGE SCALE GENOMIC DNA]</scope>
    <source>
        <strain evidence="10 11">S8</strain>
    </source>
</reference>
<dbReference type="Proteomes" id="UP000266313">
    <property type="component" value="Chromosome"/>
</dbReference>
<dbReference type="KEGG" id="mmai:sS8_0921"/>
<dbReference type="RefSeq" id="WP_119628586.1">
    <property type="nucleotide sequence ID" value="NZ_AP017928.1"/>
</dbReference>
<keyword evidence="1 10" id="KW-0808">Transferase</keyword>
<dbReference type="Gene3D" id="3.40.50.150">
    <property type="entry name" value="Vaccinia Virus protein VP39"/>
    <property type="match status" value="2"/>
</dbReference>
<evidence type="ECO:0000256" key="8">
    <source>
        <dbReference type="ARBA" id="ARBA00048428"/>
    </source>
</evidence>
<proteinExistence type="inferred from homology"/>
<dbReference type="PANTHER" id="PTHR43675:SF8">
    <property type="entry name" value="ARSENITE METHYLTRANSFERASE"/>
    <property type="match status" value="1"/>
</dbReference>
<dbReference type="EMBL" id="AP017928">
    <property type="protein sequence ID" value="BBA32886.1"/>
    <property type="molecule type" value="Genomic_DNA"/>
</dbReference>
<dbReference type="InterPro" id="IPR026669">
    <property type="entry name" value="Arsenite_MeTrfase-like"/>
</dbReference>
<evidence type="ECO:0000256" key="1">
    <source>
        <dbReference type="ARBA" id="ARBA00022679"/>
    </source>
</evidence>
<comment type="catalytic activity">
    <reaction evidence="8">
        <text>arsenic triglutathione + 3 [thioredoxin]-dithiol + 3 S-adenosyl-L-methionine = trimethylarsine + 3 [thioredoxin]-disulfide + 3 glutathione + 3 S-adenosyl-L-homocysteine + 3 H(+)</text>
        <dbReference type="Rhea" id="RHEA:69432"/>
        <dbReference type="Rhea" id="RHEA-COMP:10698"/>
        <dbReference type="Rhea" id="RHEA-COMP:10700"/>
        <dbReference type="ChEBI" id="CHEBI:15378"/>
        <dbReference type="ChEBI" id="CHEBI:27130"/>
        <dbReference type="ChEBI" id="CHEBI:29950"/>
        <dbReference type="ChEBI" id="CHEBI:50058"/>
        <dbReference type="ChEBI" id="CHEBI:57856"/>
        <dbReference type="ChEBI" id="CHEBI:57925"/>
        <dbReference type="ChEBI" id="CHEBI:59789"/>
        <dbReference type="ChEBI" id="CHEBI:183640"/>
        <dbReference type="EC" id="2.1.1.137"/>
    </reaction>
</comment>
<protein>
    <recommendedName>
        <fullName evidence="5">Arsenite methyltransferase</fullName>
        <ecNumber evidence="4">2.1.1.137</ecNumber>
    </recommendedName>
</protein>
<dbReference type="GO" id="GO:0030791">
    <property type="term" value="F:arsenite methyltransferase activity"/>
    <property type="evidence" value="ECO:0007669"/>
    <property type="project" value="UniProtKB-EC"/>
</dbReference>
<dbReference type="CDD" id="cd02440">
    <property type="entry name" value="AdoMet_MTases"/>
    <property type="match status" value="1"/>
</dbReference>
<comment type="similarity">
    <text evidence="3">Belongs to the methyltransferase superfamily. Arsenite methyltransferase family.</text>
</comment>
<keyword evidence="10" id="KW-0489">Methyltransferase</keyword>
<keyword evidence="2" id="KW-0949">S-adenosyl-L-methionine</keyword>
<dbReference type="AlphaFoldDB" id="A0A250KMW6"/>
<comment type="catalytic activity">
    <reaction evidence="7">
        <text>arsenic triglutathione + 2 [thioredoxin]-dithiol + 2 S-adenosyl-L-methionine + H2O = dimethylarsinous acid + 2 [thioredoxin]-disulfide + 3 glutathione + 2 S-adenosyl-L-homocysteine + 2 H(+)</text>
        <dbReference type="Rhea" id="RHEA:69464"/>
        <dbReference type="Rhea" id="RHEA-COMP:10698"/>
        <dbReference type="Rhea" id="RHEA-COMP:10700"/>
        <dbReference type="ChEBI" id="CHEBI:15377"/>
        <dbReference type="ChEBI" id="CHEBI:15378"/>
        <dbReference type="ChEBI" id="CHEBI:23808"/>
        <dbReference type="ChEBI" id="CHEBI:29950"/>
        <dbReference type="ChEBI" id="CHEBI:50058"/>
        <dbReference type="ChEBI" id="CHEBI:57856"/>
        <dbReference type="ChEBI" id="CHEBI:57925"/>
        <dbReference type="ChEBI" id="CHEBI:59789"/>
        <dbReference type="ChEBI" id="CHEBI:183640"/>
        <dbReference type="EC" id="2.1.1.137"/>
    </reaction>
</comment>
<feature type="domain" description="Methyltransferase" evidence="9">
    <location>
        <begin position="56"/>
        <end position="124"/>
    </location>
</feature>
<evidence type="ECO:0000256" key="3">
    <source>
        <dbReference type="ARBA" id="ARBA00034487"/>
    </source>
</evidence>
<evidence type="ECO:0000313" key="10">
    <source>
        <dbReference type="EMBL" id="BBA32886.1"/>
    </source>
</evidence>
<evidence type="ECO:0000256" key="6">
    <source>
        <dbReference type="ARBA" id="ARBA00047941"/>
    </source>
</evidence>
<comment type="catalytic activity">
    <reaction evidence="6">
        <text>arsenic triglutathione + [thioredoxin]-dithiol + S-adenosyl-L-methionine + 2 H2O = methylarsonous acid + [thioredoxin]-disulfide + 3 glutathione + S-adenosyl-L-homocysteine + H(+)</text>
        <dbReference type="Rhea" id="RHEA:69460"/>
        <dbReference type="Rhea" id="RHEA-COMP:10698"/>
        <dbReference type="Rhea" id="RHEA-COMP:10700"/>
        <dbReference type="ChEBI" id="CHEBI:15377"/>
        <dbReference type="ChEBI" id="CHEBI:15378"/>
        <dbReference type="ChEBI" id="CHEBI:17826"/>
        <dbReference type="ChEBI" id="CHEBI:29950"/>
        <dbReference type="ChEBI" id="CHEBI:50058"/>
        <dbReference type="ChEBI" id="CHEBI:57856"/>
        <dbReference type="ChEBI" id="CHEBI:57925"/>
        <dbReference type="ChEBI" id="CHEBI:59789"/>
        <dbReference type="ChEBI" id="CHEBI:183640"/>
        <dbReference type="EC" id="2.1.1.137"/>
    </reaction>
</comment>
<evidence type="ECO:0000256" key="4">
    <source>
        <dbReference type="ARBA" id="ARBA00034521"/>
    </source>
</evidence>
<dbReference type="InterPro" id="IPR025714">
    <property type="entry name" value="Methyltranfer_dom"/>
</dbReference>
<evidence type="ECO:0000256" key="2">
    <source>
        <dbReference type="ARBA" id="ARBA00022691"/>
    </source>
</evidence>
<dbReference type="OrthoDB" id="9772751at2"/>
<evidence type="ECO:0000256" key="5">
    <source>
        <dbReference type="ARBA" id="ARBA00034545"/>
    </source>
</evidence>
<organism evidence="10 11">
    <name type="scientific">Methylocaldum marinum</name>
    <dbReference type="NCBI Taxonomy" id="1432792"/>
    <lineage>
        <taxon>Bacteria</taxon>
        <taxon>Pseudomonadati</taxon>
        <taxon>Pseudomonadota</taxon>
        <taxon>Gammaproteobacteria</taxon>
        <taxon>Methylococcales</taxon>
        <taxon>Methylococcaceae</taxon>
        <taxon>Methylocaldum</taxon>
    </lineage>
</organism>
<evidence type="ECO:0000313" key="11">
    <source>
        <dbReference type="Proteomes" id="UP000266313"/>
    </source>
</evidence>
<feature type="domain" description="Methyltransferase" evidence="9">
    <location>
        <begin position="162"/>
        <end position="244"/>
    </location>
</feature>
<dbReference type="PANTHER" id="PTHR43675">
    <property type="entry name" value="ARSENITE METHYLTRANSFERASE"/>
    <property type="match status" value="1"/>
</dbReference>
<gene>
    <name evidence="10" type="ORF">sS8_0921</name>
</gene>